<keyword evidence="2" id="KW-0812">Transmembrane</keyword>
<evidence type="ECO:0000313" key="4">
    <source>
        <dbReference type="Proteomes" id="UP000578252"/>
    </source>
</evidence>
<gene>
    <name evidence="3" type="ORF">HHJ78_10835</name>
</gene>
<comment type="caution">
    <text evidence="3">The sequence shown here is derived from an EMBL/GenBank/DDBJ whole genome shotgun (WGS) entry which is preliminary data.</text>
</comment>
<protein>
    <recommendedName>
        <fullName evidence="5">Phage-related minor tail protein</fullName>
    </recommendedName>
</protein>
<dbReference type="AlphaFoldDB" id="A0A7Y0U310"/>
<dbReference type="SUPFAM" id="SSF48371">
    <property type="entry name" value="ARM repeat"/>
    <property type="match status" value="1"/>
</dbReference>
<feature type="transmembrane region" description="Helical" evidence="2">
    <location>
        <begin position="635"/>
        <end position="658"/>
    </location>
</feature>
<reference evidence="3 4" key="1">
    <citation type="submission" date="2020-04" db="EMBL/GenBank/DDBJ databases">
        <title>Antimicrobial susceptibility and clonality of vaginal-derived multi-drug resistant Mobiluncus isolates in China.</title>
        <authorList>
            <person name="Zhang X."/>
        </authorList>
    </citation>
    <scope>NUCLEOTIDE SEQUENCE [LARGE SCALE GENOMIC DNA]</scope>
    <source>
        <strain evidence="3 4">13</strain>
    </source>
</reference>
<evidence type="ECO:0000313" key="3">
    <source>
        <dbReference type="EMBL" id="NMW65979.1"/>
    </source>
</evidence>
<feature type="transmembrane region" description="Helical" evidence="2">
    <location>
        <begin position="737"/>
        <end position="759"/>
    </location>
</feature>
<evidence type="ECO:0000256" key="1">
    <source>
        <dbReference type="SAM" id="Coils"/>
    </source>
</evidence>
<evidence type="ECO:0008006" key="5">
    <source>
        <dbReference type="Google" id="ProtNLM"/>
    </source>
</evidence>
<feature type="coiled-coil region" evidence="1">
    <location>
        <begin position="105"/>
        <end position="209"/>
    </location>
</feature>
<dbReference type="RefSeq" id="WP_169772478.1">
    <property type="nucleotide sequence ID" value="NZ_JABCUR010000014.1"/>
</dbReference>
<feature type="transmembrane region" description="Helical" evidence="2">
    <location>
        <begin position="710"/>
        <end position="731"/>
    </location>
</feature>
<feature type="transmembrane region" description="Helical" evidence="2">
    <location>
        <begin position="678"/>
        <end position="698"/>
    </location>
</feature>
<keyword evidence="2" id="KW-0472">Membrane</keyword>
<keyword evidence="2" id="KW-1133">Transmembrane helix</keyword>
<dbReference type="PANTHER" id="PTHR37813">
    <property type="entry name" value="FELS-2 PROPHAGE PROTEIN"/>
    <property type="match status" value="1"/>
</dbReference>
<organism evidence="3 4">
    <name type="scientific">Mobiluncus mulieris</name>
    <dbReference type="NCBI Taxonomy" id="2052"/>
    <lineage>
        <taxon>Bacteria</taxon>
        <taxon>Bacillati</taxon>
        <taxon>Actinomycetota</taxon>
        <taxon>Actinomycetes</taxon>
        <taxon>Actinomycetales</taxon>
        <taxon>Actinomycetaceae</taxon>
        <taxon>Mobiluncus</taxon>
    </lineage>
</organism>
<dbReference type="PANTHER" id="PTHR37813:SF1">
    <property type="entry name" value="FELS-2 PROPHAGE PROTEIN"/>
    <property type="match status" value="1"/>
</dbReference>
<proteinExistence type="predicted"/>
<feature type="transmembrane region" description="Helical" evidence="2">
    <location>
        <begin position="592"/>
        <end position="615"/>
    </location>
</feature>
<accession>A0A7Y0U310</accession>
<name>A0A7Y0U310_9ACTO</name>
<keyword evidence="1" id="KW-0175">Coiled coil</keyword>
<evidence type="ECO:0000256" key="2">
    <source>
        <dbReference type="SAM" id="Phobius"/>
    </source>
</evidence>
<dbReference type="Proteomes" id="UP000578252">
    <property type="component" value="Unassembled WGS sequence"/>
</dbReference>
<dbReference type="EMBL" id="JABCUR010000014">
    <property type="protein sequence ID" value="NMW65979.1"/>
    <property type="molecule type" value="Genomic_DNA"/>
</dbReference>
<dbReference type="InterPro" id="IPR016024">
    <property type="entry name" value="ARM-type_fold"/>
</dbReference>
<dbReference type="Gene3D" id="1.20.120.20">
    <property type="entry name" value="Apolipoprotein"/>
    <property type="match status" value="1"/>
</dbReference>
<sequence length="1062" mass="108589">MANVGSAFISIIPQMKGIKSAIGKEMQGAAASGKEAFGKAFQGAGSKIGKALGGEMSKAFAGQKLDTSSITAYRGAIKALEADVAKAAAAQAKAATQVTLAEQKLQSARTSRQAAAEKVALAEQKLAQEIEKHGKGSIQAQAAQVKLTQAMAGLEAQDAKVTAAEAALATAREKGKVASDSLTKSQEALKNAQSEAAKATQDAAKATEQAAGGMATALGGKFDQLKALAGDAGEKVKTGLSTAFNVMKENAVAAIGAVVAAGKGLYEIGEQFDDMSDTIRVGTGATGAALKGMEQNARNVAKTVPTSFADAGAAVADWNTRMGLTGKGLEKLAAQSETLKHLGLDADINQLSGAFTLWGKTSGEDAANGMDALFRVSQATGVGMNELAKGVQENGTALQQFGFSFENSAAMAGLLDKAGLESTKIMAAMSKSMVSLAKDGEQPKEAFNRVIGEIDGFLKAGNDAAAIDVAGKVFGTRGAAQMIGALKQSKLSMGDLMSQAGVTGDTIIGLGQETADAGEKWTMLKNRALDFLEPFGSAVFGGVADLLDKISAGFDKITSGGLGNLTGMLGGAMPVIGGLVGALGPLASQIPIIGGAFGGLTGPVGLAVGAFAGMVTNSQPLQQALMNLGQAFMPIIQLVIQLGGQLMSLLGPILGSLGNALAPIINAVTKVATTLTSMLVPIIQALMPLIAAILGAIAPLMDALTPLIEAVLNIINAALTPIVGIIQATLIPTISNIIPIITAVVQTITGVVTPIIAAITNSIKMFSLLLKGDFAGAWEAAKQVVANVWKAIQNAITGAINILITIVTSWLNNAKQIFTNIWNGISTTVLNVWKNIQTAISNTVRDIGNFLGNAWKTISSTVKSAWDGMLNLIKGAWVNITGAISNGINSAMNFVKALPGRILSGLGNLGMLLFNSGRSLIDGFINGIKAVAGKIKNTVSNVLGSVRKLFPFSPAKEGPFSGRGWVLYSGLSIGEGFAEGLDRSASDAVRSARSMASRTRAALRVIDGGMAVKPGAAGGAGGQPSVQHVTNIVQNIQTATVPSTSRLRSQAAAADNLWRRIA</sequence>